<dbReference type="InterPro" id="IPR008928">
    <property type="entry name" value="6-hairpin_glycosidase_sf"/>
</dbReference>
<dbReference type="Gene3D" id="3.40.30.10">
    <property type="entry name" value="Glutaredoxin"/>
    <property type="match status" value="1"/>
</dbReference>
<reference evidence="2" key="1">
    <citation type="submission" date="2023-07" db="EMBL/GenBank/DDBJ databases">
        <authorList>
            <consortium name="CYATHOMIX"/>
        </authorList>
    </citation>
    <scope>NUCLEOTIDE SEQUENCE</scope>
    <source>
        <strain evidence="2">N/A</strain>
    </source>
</reference>
<dbReference type="Gene3D" id="1.50.10.20">
    <property type="match status" value="1"/>
</dbReference>
<organism evidence="2 3">
    <name type="scientific">Cylicocyclus nassatus</name>
    <name type="common">Nematode worm</name>
    <dbReference type="NCBI Taxonomy" id="53992"/>
    <lineage>
        <taxon>Eukaryota</taxon>
        <taxon>Metazoa</taxon>
        <taxon>Ecdysozoa</taxon>
        <taxon>Nematoda</taxon>
        <taxon>Chromadorea</taxon>
        <taxon>Rhabditida</taxon>
        <taxon>Rhabditina</taxon>
        <taxon>Rhabditomorpha</taxon>
        <taxon>Strongyloidea</taxon>
        <taxon>Strongylidae</taxon>
        <taxon>Cylicocyclus</taxon>
    </lineage>
</organism>
<dbReference type="EMBL" id="CATQJL010000316">
    <property type="protein sequence ID" value="CAJ0606991.1"/>
    <property type="molecule type" value="Genomic_DNA"/>
</dbReference>
<dbReference type="InterPro" id="IPR004879">
    <property type="entry name" value="Ssp411-like_TRX"/>
</dbReference>
<feature type="domain" description="Spermatogenesis-associated protein 20-like TRX" evidence="1">
    <location>
        <begin position="120"/>
        <end position="267"/>
    </location>
</feature>
<comment type="caution">
    <text evidence="2">The sequence shown here is derived from an EMBL/GenBank/DDBJ whole genome shotgun (WGS) entry which is preliminary data.</text>
</comment>
<accession>A0AA36HA57</accession>
<dbReference type="SUPFAM" id="SSF52833">
    <property type="entry name" value="Thioredoxin-like"/>
    <property type="match status" value="1"/>
</dbReference>
<evidence type="ECO:0000313" key="3">
    <source>
        <dbReference type="Proteomes" id="UP001176961"/>
    </source>
</evidence>
<keyword evidence="3" id="KW-1185">Reference proteome</keyword>
<evidence type="ECO:0000259" key="1">
    <source>
        <dbReference type="Pfam" id="PF03190"/>
    </source>
</evidence>
<dbReference type="InterPro" id="IPR024705">
    <property type="entry name" value="Ssp411"/>
</dbReference>
<dbReference type="CDD" id="cd02955">
    <property type="entry name" value="SSP411"/>
    <property type="match status" value="1"/>
</dbReference>
<protein>
    <recommendedName>
        <fullName evidence="1">Spermatogenesis-associated protein 20-like TRX domain-containing protein</fullName>
    </recommendedName>
</protein>
<name>A0AA36HA57_CYLNA</name>
<dbReference type="Pfam" id="PF03190">
    <property type="entry name" value="Thioredox_DsbH"/>
    <property type="match status" value="1"/>
</dbReference>
<proteinExistence type="predicted"/>
<dbReference type="PANTHER" id="PTHR42899:SF1">
    <property type="entry name" value="SPERMATOGENESIS-ASSOCIATED PROTEIN 20"/>
    <property type="match status" value="1"/>
</dbReference>
<dbReference type="AlphaFoldDB" id="A0AA36HA57"/>
<dbReference type="SUPFAM" id="SSF48208">
    <property type="entry name" value="Six-hairpin glycosidases"/>
    <property type="match status" value="1"/>
</dbReference>
<dbReference type="GO" id="GO:0005975">
    <property type="term" value="P:carbohydrate metabolic process"/>
    <property type="evidence" value="ECO:0007669"/>
    <property type="project" value="InterPro"/>
</dbReference>
<sequence>MSKVCRCVMSGPGERFHVLAQLDHLHSKYTGTGHADTTRYEWMTNQLRDTRASQMSHPGMTSFIAIVENESRARTRQDKVCWRCMYVLRALSTFSFSPTHRPLRARIVHCTNMSSGTTFTNKLANERSPYLLQHKHNPIEWYPWGPEAFQKAKELNRPIFLSVGYSTCHWCHVMEHESFENEEIAKYLNDHFISIKVDREERPDVDKLYMSFIQAMSGHGGWPMTVFLTPDLDPITGGTYFPPRDSGGGMGLPSVLKLVNDNWSDARVRRSMGGQGKMITEALSKGSFYSHGDAPPIEPVINGAFKYKVSNFDEKFGGFGSAPKFPKACDLEFLVNHCCWTKSDSERELCRHMLDVTFDAMIRGGIHDHIGKGFHRYSVDKEWHVPHFEKMLYDQTQLLGVFADACFVCGDQYKSVVEDIAQYMEECLSHQEGGFYAAEDADSLPTADAAKKKEGAFCVWTYSQVKELLKDQKIGDHDAAEVFCDYYDVEKNGNVNPSKDPHHELTNQNVLRIRKPYDHYEKTYGVTPEVLNEGINKAKAVLAEVRSHRPKPHLDSKMVTAWQGLALTGLSKASVALKDPAYVERAIKNFEFIKKYLMDHDGRLLRAAYRGDDGNVENLTTPVYAFSDDYAFLIQGLLDLYQVHPEMELLKLARRLQDEMDAKFFDTEAESGYFIGSEQGDVKVRIMEDQDGAEPCANSVAVGNLIRLYEYFEEDEYKRKAEKIVSACSSRLLKYPYILTKMISGYHRMVKGSVKIVLVGEAADNKVRALRKEIESHHIWNSLFLFLDPSADNSVLAESPTYGSMLKGDKPSVYICANFTCGPPVSNVDELKSQLKELA</sequence>
<gene>
    <name evidence="2" type="ORF">CYNAS_LOCUS18974</name>
</gene>
<dbReference type="InterPro" id="IPR036249">
    <property type="entry name" value="Thioredoxin-like_sf"/>
</dbReference>
<dbReference type="PIRSF" id="PIRSF006402">
    <property type="entry name" value="UCP006402_thioredoxin"/>
    <property type="match status" value="1"/>
</dbReference>
<evidence type="ECO:0000313" key="2">
    <source>
        <dbReference type="EMBL" id="CAJ0606991.1"/>
    </source>
</evidence>
<dbReference type="Proteomes" id="UP001176961">
    <property type="component" value="Unassembled WGS sequence"/>
</dbReference>
<dbReference type="InterPro" id="IPR009846">
    <property type="entry name" value="SF3b5/RDS3-10"/>
</dbReference>
<dbReference type="Pfam" id="PF07189">
    <property type="entry name" value="SF3b10"/>
    <property type="match status" value="1"/>
</dbReference>
<dbReference type="PANTHER" id="PTHR42899">
    <property type="entry name" value="SPERMATOGENESIS-ASSOCIATED PROTEIN 20"/>
    <property type="match status" value="1"/>
</dbReference>